<proteinExistence type="predicted"/>
<comment type="caution">
    <text evidence="1">The sequence shown here is derived from an EMBL/GenBank/DDBJ whole genome shotgun (WGS) entry which is preliminary data.</text>
</comment>
<gene>
    <name evidence="1" type="ORF">BLA27_09825</name>
</gene>
<sequence>MNVTELQRRHDCSIHSKRATLQEDRTGIVVVFRELQFYFQSRAGFIASLDRSVSKVGRTFNCSKG</sequence>
<dbReference type="AlphaFoldDB" id="A0A1J6I6Z7"/>
<evidence type="ECO:0000313" key="2">
    <source>
        <dbReference type="Proteomes" id="UP000182985"/>
    </source>
</evidence>
<dbReference type="EMBL" id="MOEC01000008">
    <property type="protein sequence ID" value="OIS93606.1"/>
    <property type="molecule type" value="Genomic_DNA"/>
</dbReference>
<accession>A0A1J6I6Z7</accession>
<dbReference type="Proteomes" id="UP000182985">
    <property type="component" value="Unassembled WGS sequence"/>
</dbReference>
<evidence type="ECO:0000313" key="1">
    <source>
        <dbReference type="EMBL" id="OIS93606.1"/>
    </source>
</evidence>
<name>A0A1J6I6Z7_9HYPH</name>
<reference evidence="1 2" key="1">
    <citation type="submission" date="2016-10" db="EMBL/GenBank/DDBJ databases">
        <title>The Draft Genome Sequence of the Potato Rhizosphere Bacteria Ochrobactrum sp. IPA7.2.</title>
        <authorList>
            <person name="Gogoleva N.E."/>
            <person name="Khlopko Y.A."/>
            <person name="Burygin G.L."/>
            <person name="Plotnikov A.O."/>
        </authorList>
    </citation>
    <scope>NUCLEOTIDE SEQUENCE [LARGE SCALE GENOMIC DNA]</scope>
    <source>
        <strain evidence="1 2">IPA7.2</strain>
    </source>
</reference>
<protein>
    <submittedName>
        <fullName evidence="1">Uncharacterized protein</fullName>
    </submittedName>
</protein>
<keyword evidence="2" id="KW-1185">Reference proteome</keyword>
<organism evidence="1 2">
    <name type="scientific">Brucella cytisi</name>
    <dbReference type="NCBI Taxonomy" id="407152"/>
    <lineage>
        <taxon>Bacteria</taxon>
        <taxon>Pseudomonadati</taxon>
        <taxon>Pseudomonadota</taxon>
        <taxon>Alphaproteobacteria</taxon>
        <taxon>Hyphomicrobiales</taxon>
        <taxon>Brucellaceae</taxon>
        <taxon>Brucella/Ochrobactrum group</taxon>
        <taxon>Brucella</taxon>
    </lineage>
</organism>